<organism evidence="1">
    <name type="scientific">bioreactor metagenome</name>
    <dbReference type="NCBI Taxonomy" id="1076179"/>
    <lineage>
        <taxon>unclassified sequences</taxon>
        <taxon>metagenomes</taxon>
        <taxon>ecological metagenomes</taxon>
    </lineage>
</organism>
<reference evidence="1" key="1">
    <citation type="submission" date="2019-08" db="EMBL/GenBank/DDBJ databases">
        <authorList>
            <person name="Kucharzyk K."/>
            <person name="Murdoch R.W."/>
            <person name="Higgins S."/>
            <person name="Loffler F."/>
        </authorList>
    </citation>
    <scope>NUCLEOTIDE SEQUENCE</scope>
</reference>
<evidence type="ECO:0000313" key="1">
    <source>
        <dbReference type="EMBL" id="MPN21399.1"/>
    </source>
</evidence>
<gene>
    <name evidence="1" type="ORF">SDC9_168778</name>
</gene>
<protein>
    <submittedName>
        <fullName evidence="1">Uncharacterized protein</fullName>
    </submittedName>
</protein>
<dbReference type="AlphaFoldDB" id="A0A645G6G3"/>
<comment type="caution">
    <text evidence="1">The sequence shown here is derived from an EMBL/GenBank/DDBJ whole genome shotgun (WGS) entry which is preliminary data.</text>
</comment>
<name>A0A645G6G3_9ZZZZ</name>
<sequence length="73" mass="8578">MQFLPMGKTTQGVILFENQVIGDRQNLLIMLREDGLKVRVYACLFANLIEQITCPIEDSSDLRHRDRPWLNFR</sequence>
<dbReference type="EMBL" id="VSSQ01069375">
    <property type="protein sequence ID" value="MPN21399.1"/>
    <property type="molecule type" value="Genomic_DNA"/>
</dbReference>
<accession>A0A645G6G3</accession>
<proteinExistence type="predicted"/>